<sequence length="64" mass="7173">MLDRPLRQQVADPVEQADEVVRCGCQLQHEPGVHDVLGGGAEMRRAARGRWQQRVELPDEGRIG</sequence>
<name>A0ABQ6K4K8_9MICO</name>
<evidence type="ECO:0000313" key="1">
    <source>
        <dbReference type="EMBL" id="GMA94651.1"/>
    </source>
</evidence>
<organism evidence="1 2">
    <name type="scientific">Pseudolysinimonas kribbensis</name>
    <dbReference type="NCBI Taxonomy" id="433641"/>
    <lineage>
        <taxon>Bacteria</taxon>
        <taxon>Bacillati</taxon>
        <taxon>Actinomycetota</taxon>
        <taxon>Actinomycetes</taxon>
        <taxon>Micrococcales</taxon>
        <taxon>Microbacteriaceae</taxon>
        <taxon>Pseudolysinimonas</taxon>
    </lineage>
</organism>
<gene>
    <name evidence="1" type="ORF">GCM10025881_14750</name>
</gene>
<keyword evidence="2" id="KW-1185">Reference proteome</keyword>
<protein>
    <submittedName>
        <fullName evidence="1">Uncharacterized protein</fullName>
    </submittedName>
</protein>
<proteinExistence type="predicted"/>
<dbReference type="Proteomes" id="UP001157034">
    <property type="component" value="Unassembled WGS sequence"/>
</dbReference>
<reference evidence="2" key="1">
    <citation type="journal article" date="2019" name="Int. J. Syst. Evol. Microbiol.">
        <title>The Global Catalogue of Microorganisms (GCM) 10K type strain sequencing project: providing services to taxonomists for standard genome sequencing and annotation.</title>
        <authorList>
            <consortium name="The Broad Institute Genomics Platform"/>
            <consortium name="The Broad Institute Genome Sequencing Center for Infectious Disease"/>
            <person name="Wu L."/>
            <person name="Ma J."/>
        </authorList>
    </citation>
    <scope>NUCLEOTIDE SEQUENCE [LARGE SCALE GENOMIC DNA]</scope>
    <source>
        <strain evidence="2">NBRC 108894</strain>
    </source>
</reference>
<evidence type="ECO:0000313" key="2">
    <source>
        <dbReference type="Proteomes" id="UP001157034"/>
    </source>
</evidence>
<accession>A0ABQ6K4K8</accession>
<dbReference type="EMBL" id="BSVB01000001">
    <property type="protein sequence ID" value="GMA94651.1"/>
    <property type="molecule type" value="Genomic_DNA"/>
</dbReference>
<comment type="caution">
    <text evidence="1">The sequence shown here is derived from an EMBL/GenBank/DDBJ whole genome shotgun (WGS) entry which is preliminary data.</text>
</comment>